<feature type="transmembrane region" description="Helical" evidence="1">
    <location>
        <begin position="67"/>
        <end position="85"/>
    </location>
</feature>
<keyword evidence="1" id="KW-0812">Transmembrane</keyword>
<accession>A0A8D9BSB4</accession>
<dbReference type="EMBL" id="HBUF01664445">
    <property type="protein sequence ID" value="CAG6789316.1"/>
    <property type="molecule type" value="Transcribed_RNA"/>
</dbReference>
<organism evidence="2">
    <name type="scientific">Cacopsylla melanoneura</name>
    <dbReference type="NCBI Taxonomy" id="428564"/>
    <lineage>
        <taxon>Eukaryota</taxon>
        <taxon>Metazoa</taxon>
        <taxon>Ecdysozoa</taxon>
        <taxon>Arthropoda</taxon>
        <taxon>Hexapoda</taxon>
        <taxon>Insecta</taxon>
        <taxon>Pterygota</taxon>
        <taxon>Neoptera</taxon>
        <taxon>Paraneoptera</taxon>
        <taxon>Hemiptera</taxon>
        <taxon>Sternorrhyncha</taxon>
        <taxon>Psylloidea</taxon>
        <taxon>Psyllidae</taxon>
        <taxon>Psyllinae</taxon>
        <taxon>Cacopsylla</taxon>
    </lineage>
</organism>
<proteinExistence type="predicted"/>
<protein>
    <submittedName>
        <fullName evidence="2">Uncharacterized protein</fullName>
    </submittedName>
</protein>
<dbReference type="AlphaFoldDB" id="A0A8D9BSB4"/>
<evidence type="ECO:0000256" key="1">
    <source>
        <dbReference type="SAM" id="Phobius"/>
    </source>
</evidence>
<keyword evidence="1" id="KW-1133">Transmembrane helix</keyword>
<name>A0A8D9BSB4_9HEMI</name>
<evidence type="ECO:0000313" key="2">
    <source>
        <dbReference type="EMBL" id="CAG6789316.1"/>
    </source>
</evidence>
<keyword evidence="1" id="KW-0472">Membrane</keyword>
<sequence length="117" mass="13501">MYLSTQISLVSSFDMYIISVVSLARISSKPVCKSTSRHCAKSSCPLEFCNDLIWYQLGLFGTYTSGIPAHLGILMATWVLPYYYLWNQEKNTQIKVLTNMKCQYFGIFERTSMTRRN</sequence>
<reference evidence="2" key="1">
    <citation type="submission" date="2021-05" db="EMBL/GenBank/DDBJ databases">
        <authorList>
            <person name="Alioto T."/>
            <person name="Alioto T."/>
            <person name="Gomez Garrido J."/>
        </authorList>
    </citation>
    <scope>NUCLEOTIDE SEQUENCE</scope>
</reference>